<comment type="catalytic activity">
    <reaction evidence="3 4">
        <text>RX + glutathione = an S-substituted glutathione + a halide anion + H(+)</text>
        <dbReference type="Rhea" id="RHEA:16437"/>
        <dbReference type="ChEBI" id="CHEBI:15378"/>
        <dbReference type="ChEBI" id="CHEBI:16042"/>
        <dbReference type="ChEBI" id="CHEBI:17792"/>
        <dbReference type="ChEBI" id="CHEBI:57925"/>
        <dbReference type="ChEBI" id="CHEBI:90779"/>
        <dbReference type="EC" id="2.5.1.18"/>
    </reaction>
</comment>
<reference evidence="7" key="1">
    <citation type="submission" date="2023-06" db="EMBL/GenBank/DDBJ databases">
        <title>Genome-scale phylogeny and comparative genomics of the fungal order Sordariales.</title>
        <authorList>
            <consortium name="Lawrence Berkeley National Laboratory"/>
            <person name="Hensen N."/>
            <person name="Bonometti L."/>
            <person name="Westerberg I."/>
            <person name="Brannstrom I.O."/>
            <person name="Guillou S."/>
            <person name="Cros-Aarteil S."/>
            <person name="Calhoun S."/>
            <person name="Haridas S."/>
            <person name="Kuo A."/>
            <person name="Mondo S."/>
            <person name="Pangilinan J."/>
            <person name="Riley R."/>
            <person name="Labutti K."/>
            <person name="Andreopoulos B."/>
            <person name="Lipzen A."/>
            <person name="Chen C."/>
            <person name="Yanf M."/>
            <person name="Daum C."/>
            <person name="Ng V."/>
            <person name="Clum A."/>
            <person name="Steindorff A."/>
            <person name="Ohm R."/>
            <person name="Martin F."/>
            <person name="Silar P."/>
            <person name="Natvig D."/>
            <person name="Lalanne C."/>
            <person name="Gautier V."/>
            <person name="Ament-Velasquez S.L."/>
            <person name="Kruys A."/>
            <person name="Hutchinson M.I."/>
            <person name="Powell A.J."/>
            <person name="Barry K."/>
            <person name="Miller A.N."/>
            <person name="Grigoriev I.V."/>
            <person name="Debuchy R."/>
            <person name="Gladieux P."/>
            <person name="Thoren M.H."/>
            <person name="Johannesson H."/>
        </authorList>
    </citation>
    <scope>NUCLEOTIDE SEQUENCE</scope>
    <source>
        <strain evidence="7">CBS 307.81</strain>
    </source>
</reference>
<dbReference type="EC" id="2.5.1.18" evidence="4"/>
<dbReference type="EMBL" id="JAULSY010000006">
    <property type="protein sequence ID" value="KAK0673483.1"/>
    <property type="molecule type" value="Genomic_DNA"/>
</dbReference>
<dbReference type="PANTHER" id="PTHR42943:SF2">
    <property type="entry name" value="GLUTATHIONE S-TRANSFERASE KAPPA 1"/>
    <property type="match status" value="1"/>
</dbReference>
<dbReference type="InterPro" id="IPR014440">
    <property type="entry name" value="HCCAis_GSTk"/>
</dbReference>
<keyword evidence="8" id="KW-1185">Reference proteome</keyword>
<sequence>MLTRILQMATKPKITLYVDTVSPFAYVAYHILRNDPLFRTVDVEYIPIFLGGLMHKCGNTAPIKIKNKDKWINHERLRWSHHFSTPMISPNLPPDFPAPSLPIMRCLATLPPSKLIPALDLLFKKHWADGVATHKPEVLRQCLVELFGEAEASQVLERAKTEGKERLIKNTDRAFDEGAFGLPWFVATNSKGEREGFWGVDHLGQVVGFLGLGGELRVARGRNEGWKAVL</sequence>
<dbReference type="Proteomes" id="UP001174997">
    <property type="component" value="Unassembled WGS sequence"/>
</dbReference>
<protein>
    <recommendedName>
        <fullName evidence="4">Glutathione S-transferase kappa</fullName>
        <ecNumber evidence="4">2.5.1.18</ecNumber>
    </recommendedName>
</protein>
<dbReference type="AlphaFoldDB" id="A0AA39ZM53"/>
<organism evidence="7 8">
    <name type="scientific">Cercophora samala</name>
    <dbReference type="NCBI Taxonomy" id="330535"/>
    <lineage>
        <taxon>Eukaryota</taxon>
        <taxon>Fungi</taxon>
        <taxon>Dikarya</taxon>
        <taxon>Ascomycota</taxon>
        <taxon>Pezizomycotina</taxon>
        <taxon>Sordariomycetes</taxon>
        <taxon>Sordariomycetidae</taxon>
        <taxon>Sordariales</taxon>
        <taxon>Lasiosphaeriaceae</taxon>
        <taxon>Cercophora</taxon>
    </lineage>
</organism>
<dbReference type="Pfam" id="PF01323">
    <property type="entry name" value="DSBA"/>
    <property type="match status" value="1"/>
</dbReference>
<dbReference type="SUPFAM" id="SSF52833">
    <property type="entry name" value="Thioredoxin-like"/>
    <property type="match status" value="1"/>
</dbReference>
<evidence type="ECO:0000256" key="1">
    <source>
        <dbReference type="ARBA" id="ARBA00006494"/>
    </source>
</evidence>
<comment type="caution">
    <text evidence="7">The sequence shown here is derived from an EMBL/GenBank/DDBJ whole genome shotgun (WGS) entry which is preliminary data.</text>
</comment>
<evidence type="ECO:0000256" key="3">
    <source>
        <dbReference type="ARBA" id="ARBA00047960"/>
    </source>
</evidence>
<dbReference type="InterPro" id="IPR036249">
    <property type="entry name" value="Thioredoxin-like_sf"/>
</dbReference>
<dbReference type="InterPro" id="IPR001853">
    <property type="entry name" value="DSBA-like_thioredoxin_dom"/>
</dbReference>
<evidence type="ECO:0000256" key="4">
    <source>
        <dbReference type="PIRNR" id="PIRNR006386"/>
    </source>
</evidence>
<dbReference type="InterPro" id="IPR051924">
    <property type="entry name" value="GST_Kappa/NadH"/>
</dbReference>
<dbReference type="FunFam" id="3.40.30.10:FF:000096">
    <property type="entry name" value="Glutathione S-transferase kappa"/>
    <property type="match status" value="1"/>
</dbReference>
<dbReference type="GO" id="GO:0004602">
    <property type="term" value="F:glutathione peroxidase activity"/>
    <property type="evidence" value="ECO:0007669"/>
    <property type="project" value="TreeGrafter"/>
</dbReference>
<gene>
    <name evidence="7" type="ORF">QBC41DRAFT_370371</name>
</gene>
<proteinExistence type="inferred from homology"/>
<comment type="similarity">
    <text evidence="1 4">Belongs to the GST superfamily. Kappa family.</text>
</comment>
<evidence type="ECO:0000256" key="2">
    <source>
        <dbReference type="ARBA" id="ARBA00022679"/>
    </source>
</evidence>
<dbReference type="GO" id="GO:0005777">
    <property type="term" value="C:peroxisome"/>
    <property type="evidence" value="ECO:0007669"/>
    <property type="project" value="TreeGrafter"/>
</dbReference>
<evidence type="ECO:0000313" key="7">
    <source>
        <dbReference type="EMBL" id="KAK0673483.1"/>
    </source>
</evidence>
<dbReference type="PIRSF" id="PIRSF006386">
    <property type="entry name" value="HCCAis_GSTk"/>
    <property type="match status" value="1"/>
</dbReference>
<dbReference type="GO" id="GO:0006749">
    <property type="term" value="P:glutathione metabolic process"/>
    <property type="evidence" value="ECO:0007669"/>
    <property type="project" value="TreeGrafter"/>
</dbReference>
<name>A0AA39ZM53_9PEZI</name>
<dbReference type="PANTHER" id="PTHR42943">
    <property type="entry name" value="GLUTATHIONE S-TRANSFERASE KAPPA"/>
    <property type="match status" value="1"/>
</dbReference>
<dbReference type="GO" id="GO:0005739">
    <property type="term" value="C:mitochondrion"/>
    <property type="evidence" value="ECO:0007669"/>
    <property type="project" value="TreeGrafter"/>
</dbReference>
<dbReference type="Gene3D" id="3.40.30.10">
    <property type="entry name" value="Glutaredoxin"/>
    <property type="match status" value="1"/>
</dbReference>
<evidence type="ECO:0000259" key="6">
    <source>
        <dbReference type="Pfam" id="PF01323"/>
    </source>
</evidence>
<feature type="domain" description="DSBA-like thioredoxin" evidence="6">
    <location>
        <begin position="14"/>
        <end position="207"/>
    </location>
</feature>
<keyword evidence="2 4" id="KW-0808">Transferase</keyword>
<dbReference type="GO" id="GO:0004364">
    <property type="term" value="F:glutathione transferase activity"/>
    <property type="evidence" value="ECO:0007669"/>
    <property type="project" value="UniProtKB-UniRule"/>
</dbReference>
<evidence type="ECO:0000256" key="5">
    <source>
        <dbReference type="PIRSR" id="PIRSR006386-1"/>
    </source>
</evidence>
<feature type="active site" description="Nucleophile" evidence="5">
    <location>
        <position position="22"/>
    </location>
</feature>
<accession>A0AA39ZM53</accession>
<evidence type="ECO:0000313" key="8">
    <source>
        <dbReference type="Proteomes" id="UP001174997"/>
    </source>
</evidence>